<name>A0A2C8FAB1_9BACT</name>
<dbReference type="Proteomes" id="UP000219215">
    <property type="component" value="Chromosome DPRO"/>
</dbReference>
<protein>
    <recommendedName>
        <fullName evidence="3">Helix-turn-helix type 11 domain-containing protein</fullName>
    </recommendedName>
</protein>
<dbReference type="RefSeq" id="WP_157917439.1">
    <property type="nucleotide sequence ID" value="NZ_LT907975.1"/>
</dbReference>
<evidence type="ECO:0000313" key="1">
    <source>
        <dbReference type="EMBL" id="SOB58967.1"/>
    </source>
</evidence>
<reference evidence="2" key="1">
    <citation type="submission" date="2017-09" db="EMBL/GenBank/DDBJ databases">
        <authorList>
            <person name="Regsiter A."/>
            <person name="William W."/>
        </authorList>
    </citation>
    <scope>NUCLEOTIDE SEQUENCE [LARGE SCALE GENOMIC DNA]</scope>
    <source>
        <strain evidence="2">500-1</strain>
    </source>
</reference>
<dbReference type="EMBL" id="LT907975">
    <property type="protein sequence ID" value="SOB58967.1"/>
    <property type="molecule type" value="Genomic_DNA"/>
</dbReference>
<evidence type="ECO:0008006" key="3">
    <source>
        <dbReference type="Google" id="ProtNLM"/>
    </source>
</evidence>
<keyword evidence="2" id="KW-1185">Reference proteome</keyword>
<dbReference type="AlphaFoldDB" id="A0A2C8FAB1"/>
<dbReference type="OrthoDB" id="5417724at2"/>
<organism evidence="1 2">
    <name type="scientific">Pseudodesulfovibrio profundus</name>
    <dbReference type="NCBI Taxonomy" id="57320"/>
    <lineage>
        <taxon>Bacteria</taxon>
        <taxon>Pseudomonadati</taxon>
        <taxon>Thermodesulfobacteriota</taxon>
        <taxon>Desulfovibrionia</taxon>
        <taxon>Desulfovibrionales</taxon>
        <taxon>Desulfovibrionaceae</taxon>
    </lineage>
</organism>
<sequence>MPSKKNQHAKPTQKAVTLFCQLMYTGKRHYLIDLARELDCSKQTIIRMMEDIDRSYSVRVKKGKDGKRSWYQIQTPKSRPKVALSEEEINHLLLCKEMVRHLLPKELSKEVDETIHKTAAMLPDLDKRAGAFESLARSGFRKLDHELRWT</sequence>
<dbReference type="KEGG" id="pprf:DPRO_2063"/>
<proteinExistence type="predicted"/>
<evidence type="ECO:0000313" key="2">
    <source>
        <dbReference type="Proteomes" id="UP000219215"/>
    </source>
</evidence>
<gene>
    <name evidence="1" type="ORF">DPRO_2063</name>
</gene>
<accession>A0A2C8FAB1</accession>